<dbReference type="RefSeq" id="WP_279675281.1">
    <property type="nucleotide sequence ID" value="NZ_CP122566.1"/>
</dbReference>
<gene>
    <name evidence="1" type="ORF">QDX21_05015</name>
</gene>
<evidence type="ECO:0000313" key="2">
    <source>
        <dbReference type="Proteomes" id="UP001224674"/>
    </source>
</evidence>
<protein>
    <submittedName>
        <fullName evidence="1">Uncharacterized protein</fullName>
    </submittedName>
</protein>
<name>A0AAJ6DCY5_9MICC</name>
<sequence length="103" mass="11744">MTTFRDNGGKLPAGLDYFHNLLSPPGPFMRLLKHKRRPIVKVRRIWRGPNPITGQTLSTWYWQCKLCDHHMNPRDVGSTYYGELCFTWADAQADAAEDLPGAA</sequence>
<dbReference type="EMBL" id="CP122566">
    <property type="protein sequence ID" value="WGH94155.1"/>
    <property type="molecule type" value="Genomic_DNA"/>
</dbReference>
<keyword evidence="2" id="KW-1185">Reference proteome</keyword>
<evidence type="ECO:0000313" key="1">
    <source>
        <dbReference type="EMBL" id="WGH94155.1"/>
    </source>
</evidence>
<reference evidence="1 2" key="1">
    <citation type="submission" date="2023-03" db="EMBL/GenBank/DDBJ databases">
        <title>Complete genome sequences of several Auritidibacter ignavus strains isolated from ear infections.</title>
        <authorList>
            <person name="Baehr T."/>
            <person name="Baumhoegger A.M."/>
        </authorList>
    </citation>
    <scope>NUCLEOTIDE SEQUENCE [LARGE SCALE GENOMIC DNA]</scope>
    <source>
        <strain evidence="1 2">BABAE-6</strain>
    </source>
</reference>
<organism evidence="1 2">
    <name type="scientific">Auritidibacter ignavus</name>
    <dbReference type="NCBI Taxonomy" id="678932"/>
    <lineage>
        <taxon>Bacteria</taxon>
        <taxon>Bacillati</taxon>
        <taxon>Actinomycetota</taxon>
        <taxon>Actinomycetes</taxon>
        <taxon>Micrococcales</taxon>
        <taxon>Micrococcaceae</taxon>
        <taxon>Auritidibacter</taxon>
    </lineage>
</organism>
<proteinExistence type="predicted"/>
<accession>A0AAJ6DCY5</accession>
<dbReference type="AlphaFoldDB" id="A0AAJ6DCY5"/>
<dbReference type="Proteomes" id="UP001224674">
    <property type="component" value="Chromosome"/>
</dbReference>